<dbReference type="GeneID" id="89922966"/>
<proteinExistence type="predicted"/>
<dbReference type="AlphaFoldDB" id="A0AAV9PKX5"/>
<dbReference type="Proteomes" id="UP001337655">
    <property type="component" value="Unassembled WGS sequence"/>
</dbReference>
<keyword evidence="3" id="KW-1185">Reference proteome</keyword>
<dbReference type="PANTHER" id="PTHR39214">
    <property type="entry name" value="MICROBODY (PEROXISOME) BIOGENESIS PROTEIN PEROXIN 8 (EUROFUNG)"/>
    <property type="match status" value="1"/>
</dbReference>
<gene>
    <name evidence="2" type="ORF">LTR77_001618</name>
</gene>
<dbReference type="RefSeq" id="XP_064663207.1">
    <property type="nucleotide sequence ID" value="XM_064798880.1"/>
</dbReference>
<feature type="region of interest" description="Disordered" evidence="1">
    <location>
        <begin position="672"/>
        <end position="691"/>
    </location>
</feature>
<name>A0AAV9PKX5_9PEZI</name>
<dbReference type="PANTHER" id="PTHR39214:SF1">
    <property type="entry name" value="MICROBODY (PEROXISOME) BIOGENESIS PROTEIN PEROXIN 8 (EUROFUNG)"/>
    <property type="match status" value="1"/>
</dbReference>
<sequence length="691" mass="76451">MPADRLLGTLLRSLQTYTDQQDTPRLLGTASSLLTTLNNPLNVTLLTSQLLSAPAIWTEPEGLRTSVRCLSAFHSATQALVKHEHALREKSADADFADLQLERTLPKNEWVKAVISGADDHSRRWRHLLALGGLLLGFGSPDDGNLSSSMRSTIESALVTAANLALDETPEEDQLGLDSITLVLNHAFPYVADHERAGLTYDSLLPVLIRSVLHSGEGLRSGYFLGSVDQDVRQVSNDRFQWPEQSRSFQQIQAMLNSPIVSSLGPLSRLIGHAIEQVDQPWLVSAAMEEIVQLTRNIHLQWRQTKLSEIDASEENLFLDQQTLGKTVPQLWKLLRSLLFAIVIMLRSITGRMLWHGALANDEVAPKLAAQALHVMRNLYFAAVKTGSASFSQYTFAYLTAMDALCAYPPEVEAFLQSIRPAETSGIPQHPLDRNLDLFFLNTAEHFTFVASPKINEDLLAATASRYLVAGESNHLLPIFEAAHSGVLAVFSAPQNADITRRHLPFYIDALFGVFPEKVSARQFRLAFRTLLRLTSPPAVLAASEPMLSATLLELLNERALNASSQPLPPKPAEQSSDADPPVDLSEQAVLVLTVIDTLPQLSLELLDEWLPLAAQLVNRIEDPAMREHCKEYYWHTLVGGEMDPDRSGVCHDWWSTRGGREMLLFGESAGEEQDFSMSGALPDEARESKL</sequence>
<dbReference type="EMBL" id="JAVRRT010000002">
    <property type="protein sequence ID" value="KAK5174538.1"/>
    <property type="molecule type" value="Genomic_DNA"/>
</dbReference>
<reference evidence="2 3" key="1">
    <citation type="submission" date="2023-08" db="EMBL/GenBank/DDBJ databases">
        <title>Black Yeasts Isolated from many extreme environments.</title>
        <authorList>
            <person name="Coleine C."/>
            <person name="Stajich J.E."/>
            <person name="Selbmann L."/>
        </authorList>
    </citation>
    <scope>NUCLEOTIDE SEQUENCE [LARGE SCALE GENOMIC DNA]</scope>
    <source>
        <strain evidence="2 3">CCFEE 5935</strain>
    </source>
</reference>
<evidence type="ECO:0000313" key="2">
    <source>
        <dbReference type="EMBL" id="KAK5174538.1"/>
    </source>
</evidence>
<organism evidence="2 3">
    <name type="scientific">Saxophila tyrrhenica</name>
    <dbReference type="NCBI Taxonomy" id="1690608"/>
    <lineage>
        <taxon>Eukaryota</taxon>
        <taxon>Fungi</taxon>
        <taxon>Dikarya</taxon>
        <taxon>Ascomycota</taxon>
        <taxon>Pezizomycotina</taxon>
        <taxon>Dothideomycetes</taxon>
        <taxon>Dothideomycetidae</taxon>
        <taxon>Mycosphaerellales</taxon>
        <taxon>Extremaceae</taxon>
        <taxon>Saxophila</taxon>
    </lineage>
</organism>
<comment type="caution">
    <text evidence="2">The sequence shown here is derived from an EMBL/GenBank/DDBJ whole genome shotgun (WGS) entry which is preliminary data.</text>
</comment>
<evidence type="ECO:0000313" key="3">
    <source>
        <dbReference type="Proteomes" id="UP001337655"/>
    </source>
</evidence>
<dbReference type="Pfam" id="PF26001">
    <property type="entry name" value="Pex8"/>
    <property type="match status" value="1"/>
</dbReference>
<dbReference type="InterPro" id="IPR055334">
    <property type="entry name" value="PEX8-like"/>
</dbReference>
<protein>
    <recommendedName>
        <fullName evidence="4">Peroxisomal membrane protein PEX17</fullName>
    </recommendedName>
</protein>
<evidence type="ECO:0000256" key="1">
    <source>
        <dbReference type="SAM" id="MobiDB-lite"/>
    </source>
</evidence>
<accession>A0AAV9PKX5</accession>
<evidence type="ECO:0008006" key="4">
    <source>
        <dbReference type="Google" id="ProtNLM"/>
    </source>
</evidence>